<keyword evidence="7" id="KW-0663">Pyridoxal phosphate</keyword>
<gene>
    <name evidence="14" type="ORF">Csp1_18140</name>
</gene>
<dbReference type="InterPro" id="IPR015168">
    <property type="entry name" value="SsuA/THI5"/>
</dbReference>
<organism evidence="14 15">
    <name type="scientific">Corynebacterium provencense</name>
    <dbReference type="NCBI Taxonomy" id="1737425"/>
    <lineage>
        <taxon>Bacteria</taxon>
        <taxon>Bacillati</taxon>
        <taxon>Actinomycetota</taxon>
        <taxon>Actinomycetes</taxon>
        <taxon>Mycobacteriales</taxon>
        <taxon>Corynebacteriaceae</taxon>
        <taxon>Corynebacterium</taxon>
    </lineage>
</organism>
<dbReference type="SUPFAM" id="SSF53850">
    <property type="entry name" value="Periplasmic binding protein-like II"/>
    <property type="match status" value="1"/>
</dbReference>
<dbReference type="InterPro" id="IPR027939">
    <property type="entry name" value="NMT1/THI5"/>
</dbReference>
<evidence type="ECO:0000256" key="10">
    <source>
        <dbReference type="ARBA" id="ARBA00033171"/>
    </source>
</evidence>
<keyword evidence="5" id="KW-0808">Transferase</keyword>
<keyword evidence="15" id="KW-1185">Reference proteome</keyword>
<evidence type="ECO:0000256" key="7">
    <source>
        <dbReference type="ARBA" id="ARBA00022898"/>
    </source>
</evidence>
<dbReference type="PANTHER" id="PTHR31528">
    <property type="entry name" value="4-AMINO-5-HYDROXYMETHYL-2-METHYLPYRIMIDINE PHOSPHATE SYNTHASE THI11-RELATED"/>
    <property type="match status" value="1"/>
</dbReference>
<protein>
    <recommendedName>
        <fullName evidence="10">Thiamine pyrimidine synthase</fullName>
    </recommendedName>
</protein>
<evidence type="ECO:0000256" key="8">
    <source>
        <dbReference type="ARBA" id="ARBA00022977"/>
    </source>
</evidence>
<proteinExistence type="inferred from homology"/>
<reference evidence="15" key="1">
    <citation type="submission" date="2017-11" db="EMBL/GenBank/DDBJ databases">
        <title>Otitis media/interna in a cat caused by the recently described species Corynebacterium provencense.</title>
        <authorList>
            <person name="Kittl S."/>
            <person name="Brodard I."/>
            <person name="Rychener L."/>
            <person name="Jores J."/>
            <person name="Roosje P."/>
            <person name="Gobeli Brawand S."/>
        </authorList>
    </citation>
    <scope>NUCLEOTIDE SEQUENCE [LARGE SCALE GENOMIC DNA]</scope>
    <source>
        <strain evidence="15">17KM38</strain>
    </source>
</reference>
<dbReference type="AlphaFoldDB" id="A0A2Z3YTR9"/>
<dbReference type="OrthoDB" id="174578at2"/>
<comment type="pathway">
    <text evidence="2">Cofactor biosynthesis; thiamine diphosphate biosynthesis.</text>
</comment>
<evidence type="ECO:0000256" key="11">
    <source>
        <dbReference type="ARBA" id="ARBA00048179"/>
    </source>
</evidence>
<evidence type="ECO:0000256" key="3">
    <source>
        <dbReference type="ARBA" id="ARBA00009406"/>
    </source>
</evidence>
<comment type="catalytic activity">
    <reaction evidence="11">
        <text>N(6)-(pyridoxal phosphate)-L-lysyl-[4-amino-5-hydroxymethyl-2-methylpyrimidine phosphate synthase] + L-histidyl-[4-amino-5-hydroxymethyl-2-methylpyrimidine phosphate synthase] + 2 Fe(3+) + 4 H2O = L-lysyl-[4-amino-5-hydroxymethyl-2-methylpyrimidine phosphate synthase] + (2S)-2-amino-5-hydroxy-4-oxopentanoyl-[4-amino-5-hydroxymethyl-2-methylpyrimidine phosphate synthase] + 4-amino-2-methyl-5-(phosphooxymethyl)pyrimidine + 3-oxopropanoate + 2 Fe(2+) + 2 H(+)</text>
        <dbReference type="Rhea" id="RHEA:65756"/>
        <dbReference type="Rhea" id="RHEA-COMP:16892"/>
        <dbReference type="Rhea" id="RHEA-COMP:16893"/>
        <dbReference type="Rhea" id="RHEA-COMP:16894"/>
        <dbReference type="Rhea" id="RHEA-COMP:16895"/>
        <dbReference type="ChEBI" id="CHEBI:15377"/>
        <dbReference type="ChEBI" id="CHEBI:15378"/>
        <dbReference type="ChEBI" id="CHEBI:29033"/>
        <dbReference type="ChEBI" id="CHEBI:29034"/>
        <dbReference type="ChEBI" id="CHEBI:29969"/>
        <dbReference type="ChEBI" id="CHEBI:29979"/>
        <dbReference type="ChEBI" id="CHEBI:33190"/>
        <dbReference type="ChEBI" id="CHEBI:58354"/>
        <dbReference type="ChEBI" id="CHEBI:143915"/>
        <dbReference type="ChEBI" id="CHEBI:157692"/>
    </reaction>
    <physiologicalReaction direction="left-to-right" evidence="11">
        <dbReference type="Rhea" id="RHEA:65757"/>
    </physiologicalReaction>
</comment>
<feature type="domain" description="SsuA/THI5-like" evidence="13">
    <location>
        <begin position="68"/>
        <end position="275"/>
    </location>
</feature>
<dbReference type="PANTHER" id="PTHR31528:SF1">
    <property type="entry name" value="4-AMINO-5-HYDROXYMETHYL-2-METHYLPYRIMIDINE PHOSPHATE SYNTHASE THI11-RELATED"/>
    <property type="match status" value="1"/>
</dbReference>
<evidence type="ECO:0000256" key="5">
    <source>
        <dbReference type="ARBA" id="ARBA00022679"/>
    </source>
</evidence>
<keyword evidence="12" id="KW-0732">Signal</keyword>
<dbReference type="GO" id="GO:0046872">
    <property type="term" value="F:metal ion binding"/>
    <property type="evidence" value="ECO:0007669"/>
    <property type="project" value="UniProtKB-KW"/>
</dbReference>
<dbReference type="Gene3D" id="3.40.190.10">
    <property type="entry name" value="Periplasmic binding protein-like II"/>
    <property type="match status" value="2"/>
</dbReference>
<dbReference type="STRING" id="1737425.GCA_900049755_01051"/>
<dbReference type="GO" id="GO:0009228">
    <property type="term" value="P:thiamine biosynthetic process"/>
    <property type="evidence" value="ECO:0007669"/>
    <property type="project" value="UniProtKB-KW"/>
</dbReference>
<comment type="function">
    <text evidence="1">Responsible for the formation of the pyrimidine heterocycle in the thiamine biosynthesis pathway. Catalyzes the formation of hydroxymethylpyrimidine phosphate (HMP-P) from histidine and pyridoxal phosphate (PLP). The protein uses PLP and the active site histidine to form HMP-P, generating an inactive enzyme. The enzyme can only undergo a single turnover, which suggests it is a suicide enzyme.</text>
</comment>
<evidence type="ECO:0000256" key="1">
    <source>
        <dbReference type="ARBA" id="ARBA00003469"/>
    </source>
</evidence>
<feature type="chain" id="PRO_5039101403" description="Thiamine pyrimidine synthase" evidence="12">
    <location>
        <begin position="37"/>
        <end position="355"/>
    </location>
</feature>
<evidence type="ECO:0000313" key="14">
    <source>
        <dbReference type="EMBL" id="AWT26590.1"/>
    </source>
</evidence>
<keyword evidence="6" id="KW-0479">Metal-binding</keyword>
<dbReference type="KEGG" id="cpre:Csp1_18140"/>
<accession>A0A2Z3YTR9</accession>
<evidence type="ECO:0000256" key="4">
    <source>
        <dbReference type="ARBA" id="ARBA00011738"/>
    </source>
</evidence>
<dbReference type="Proteomes" id="UP000247696">
    <property type="component" value="Chromosome"/>
</dbReference>
<evidence type="ECO:0000256" key="12">
    <source>
        <dbReference type="SAM" id="SignalP"/>
    </source>
</evidence>
<dbReference type="Pfam" id="PF09084">
    <property type="entry name" value="NMT1"/>
    <property type="match status" value="1"/>
</dbReference>
<evidence type="ECO:0000313" key="15">
    <source>
        <dbReference type="Proteomes" id="UP000247696"/>
    </source>
</evidence>
<dbReference type="EMBL" id="CP024988">
    <property type="protein sequence ID" value="AWT26590.1"/>
    <property type="molecule type" value="Genomic_DNA"/>
</dbReference>
<evidence type="ECO:0000259" key="13">
    <source>
        <dbReference type="Pfam" id="PF09084"/>
    </source>
</evidence>
<evidence type="ECO:0000256" key="9">
    <source>
        <dbReference type="ARBA" id="ARBA00023004"/>
    </source>
</evidence>
<keyword evidence="9" id="KW-0408">Iron</keyword>
<dbReference type="RefSeq" id="WP_110481599.1">
    <property type="nucleotide sequence ID" value="NZ_CP024988.1"/>
</dbReference>
<keyword evidence="8" id="KW-0784">Thiamine biosynthesis</keyword>
<evidence type="ECO:0000256" key="2">
    <source>
        <dbReference type="ARBA" id="ARBA00004948"/>
    </source>
</evidence>
<dbReference type="GO" id="GO:0016740">
    <property type="term" value="F:transferase activity"/>
    <property type="evidence" value="ECO:0007669"/>
    <property type="project" value="UniProtKB-KW"/>
</dbReference>
<evidence type="ECO:0000256" key="6">
    <source>
        <dbReference type="ARBA" id="ARBA00022723"/>
    </source>
</evidence>
<comment type="similarity">
    <text evidence="3">Belongs to the NMT1/THI5 family.</text>
</comment>
<name>A0A2Z3YTR9_9CORY</name>
<feature type="signal peptide" evidence="12">
    <location>
        <begin position="1"/>
        <end position="36"/>
    </location>
</feature>
<sequence length="355" mass="37095">MTNTTLTTPARRFLSRSPGRRILAGVLGLTTAVALASCSGGDDEAAPDADNPTHVALQFGWTPNVENMAAIVAEQKGYFRDEGLDVEILPGGPEVAADAQVVSGNADMAILTSESLANAVANGAPLVAVGAVYQKSPSVILTTDGSGINTPKDLEGKKFGISKTDHRVYEPFFTSAGVDLSKIDMVDTGADPASLVSGEVDAMSAVAANQPVVLRQQGVVTKEIPLADYGFNRWSGALTVRSSDLADDAQRQKVLAMARAIEKGLETAVADPDDAATVVYDAYARDLGLSIESQKEGAKIWADLATSANNRTTHIAEVDDAGVASQQEFFDKTGIKGTASQLYDVAASREAFGDE</sequence>
<comment type="subunit">
    <text evidence="4">Homodimer.</text>
</comment>